<evidence type="ECO:0000256" key="7">
    <source>
        <dbReference type="PIRNR" id="PIRNR000124"/>
    </source>
</evidence>
<evidence type="ECO:0000256" key="4">
    <source>
        <dbReference type="ARBA" id="ARBA00023002"/>
    </source>
</evidence>
<feature type="binding site" evidence="10">
    <location>
        <position position="107"/>
    </location>
    <ligand>
        <name>NAD(+)</name>
        <dbReference type="ChEBI" id="CHEBI:57540"/>
    </ligand>
</feature>
<evidence type="ECO:0000313" key="13">
    <source>
        <dbReference type="Proteomes" id="UP000029833"/>
    </source>
</evidence>
<comment type="similarity">
    <text evidence="2 7">Belongs to the UDP-glucose/GDP-mannose dehydrogenase family.</text>
</comment>
<feature type="binding site" evidence="10">
    <location>
        <position position="143"/>
    </location>
    <ligand>
        <name>NAD(+)</name>
        <dbReference type="ChEBI" id="CHEBI:57540"/>
    </ligand>
</feature>
<dbReference type="AlphaFoldDB" id="A0A0A0B2X3"/>
<dbReference type="InterPro" id="IPR036291">
    <property type="entry name" value="NAD(P)-bd_dom_sf"/>
</dbReference>
<dbReference type="STRING" id="1408250.Q760_03075"/>
<dbReference type="SUPFAM" id="SSF52413">
    <property type="entry name" value="UDP-glucose/GDP-mannose dehydrogenase C-terminal domain"/>
    <property type="match status" value="1"/>
</dbReference>
<organism evidence="12 13">
    <name type="scientific">Cellulomonas cellasea DSM 20118</name>
    <dbReference type="NCBI Taxonomy" id="1408250"/>
    <lineage>
        <taxon>Bacteria</taxon>
        <taxon>Bacillati</taxon>
        <taxon>Actinomycetota</taxon>
        <taxon>Actinomycetes</taxon>
        <taxon>Micrococcales</taxon>
        <taxon>Cellulomonadaceae</taxon>
        <taxon>Cellulomonas</taxon>
    </lineage>
</organism>
<dbReference type="SMART" id="SM00984">
    <property type="entry name" value="UDPG_MGDP_dh_C"/>
    <property type="match status" value="1"/>
</dbReference>
<dbReference type="GO" id="GO:0006065">
    <property type="term" value="P:UDP-glucuronate biosynthetic process"/>
    <property type="evidence" value="ECO:0007669"/>
    <property type="project" value="UniProtKB-UniPathway"/>
</dbReference>
<comment type="pathway">
    <text evidence="1">Nucleotide-sugar biosynthesis; UDP-alpha-D-glucuronate biosynthesis; UDP-alpha-D-glucuronate from UDP-alpha-D-glucose: step 1/1.</text>
</comment>
<evidence type="ECO:0000256" key="3">
    <source>
        <dbReference type="ARBA" id="ARBA00012954"/>
    </source>
</evidence>
<keyword evidence="4 7" id="KW-0560">Oxidoreductase</keyword>
<dbReference type="InterPro" id="IPR036220">
    <property type="entry name" value="UDP-Glc/GDP-Man_DH_C_sf"/>
</dbReference>
<dbReference type="Pfam" id="PF03721">
    <property type="entry name" value="UDPG_MGDP_dh_N"/>
    <property type="match status" value="1"/>
</dbReference>
<dbReference type="EC" id="1.1.1.22" evidence="3 7"/>
<dbReference type="Gene3D" id="1.20.5.100">
    <property type="entry name" value="Cytochrome c1, transmembrane anchor, C-terminal"/>
    <property type="match status" value="1"/>
</dbReference>
<evidence type="ECO:0000256" key="8">
    <source>
        <dbReference type="PIRSR" id="PIRSR500134-1"/>
    </source>
</evidence>
<feature type="binding site" evidence="9">
    <location>
        <begin position="174"/>
        <end position="177"/>
    </location>
    <ligand>
        <name>substrate</name>
    </ligand>
</feature>
<dbReference type="InterPro" id="IPR008927">
    <property type="entry name" value="6-PGluconate_DH-like_C_sf"/>
</dbReference>
<dbReference type="Proteomes" id="UP000029833">
    <property type="component" value="Unassembled WGS sequence"/>
</dbReference>
<dbReference type="SUPFAM" id="SSF51735">
    <property type="entry name" value="NAD(P)-binding Rossmann-fold domains"/>
    <property type="match status" value="1"/>
</dbReference>
<feature type="binding site" evidence="9">
    <location>
        <begin position="274"/>
        <end position="278"/>
    </location>
    <ligand>
        <name>substrate</name>
    </ligand>
</feature>
<evidence type="ECO:0000259" key="11">
    <source>
        <dbReference type="SMART" id="SM00984"/>
    </source>
</evidence>
<feature type="binding site" evidence="10">
    <location>
        <position position="177"/>
    </location>
    <ligand>
        <name>NAD(+)</name>
        <dbReference type="ChEBI" id="CHEBI:57540"/>
    </ligand>
</feature>
<dbReference type="InterPro" id="IPR014026">
    <property type="entry name" value="UDP-Glc/GDP-Man_DH_dimer"/>
</dbReference>
<dbReference type="GO" id="GO:0003979">
    <property type="term" value="F:UDP-glucose 6-dehydrogenase activity"/>
    <property type="evidence" value="ECO:0007669"/>
    <property type="project" value="UniProtKB-EC"/>
</dbReference>
<evidence type="ECO:0000256" key="10">
    <source>
        <dbReference type="PIRSR" id="PIRSR500134-3"/>
    </source>
</evidence>
<evidence type="ECO:0000256" key="1">
    <source>
        <dbReference type="ARBA" id="ARBA00004701"/>
    </source>
</evidence>
<comment type="caution">
    <text evidence="12">The sequence shown here is derived from an EMBL/GenBank/DDBJ whole genome shotgun (WGS) entry which is preliminary data.</text>
</comment>
<dbReference type="PANTHER" id="PTHR43750">
    <property type="entry name" value="UDP-GLUCOSE 6-DEHYDROGENASE TUAD"/>
    <property type="match status" value="1"/>
</dbReference>
<dbReference type="InterPro" id="IPR017476">
    <property type="entry name" value="UDP-Glc/GDP-Man"/>
</dbReference>
<dbReference type="Pfam" id="PF03720">
    <property type="entry name" value="UDPG_MGDP_dh_C"/>
    <property type="match status" value="1"/>
</dbReference>
<sequence>MSKTTATTVAAVAADATVPAGLKISVYGTGYLGATHAVSMAELGFEVMGVDTDANKVAALAAGKVPFFEPGLPELLEKQLATGRLTFSTDLEEAARWGDVHFICVGTPQMKTSHAANLGYVEAATSTVAKNLTKNGVIVGKSTVPVGTAARLRELIAGLTPEGVEVDLLWNPEFLREGKAVDDTLHPDRIVLGGTNARTEAIMREVYAGPIAEGTPVVVTDLPTAELVKVSANAFLATKISFINAIAGVCEAAGADVTVLADALGHDVRIGRQFLDAGLGFGGGCLPKDIRALMHRSNELGAYRAAALLQQVDEINMGQRERVIDMTMEALGGSVLNRRICVLGAAFKPLTDDVRDSPALNVAAALHLRGAQVTVFDPEAGDTARASFPTLSYATSAEEAVEGTDVVLMLTEWKQFTSLDPAALAKVATSPRIIDARGKLDPAEWRAAGWEFRGLGRTAA</sequence>
<feature type="binding site" evidence="9">
    <location>
        <position position="282"/>
    </location>
    <ligand>
        <name>substrate</name>
    </ligand>
</feature>
<feature type="active site" description="Nucleophile" evidence="8">
    <location>
        <position position="285"/>
    </location>
</feature>
<accession>A0A0A0B2X3</accession>
<dbReference type="Gene3D" id="3.40.50.720">
    <property type="entry name" value="NAD(P)-binding Rossmann-like Domain"/>
    <property type="match status" value="2"/>
</dbReference>
<evidence type="ECO:0000256" key="6">
    <source>
        <dbReference type="ARBA" id="ARBA00047473"/>
    </source>
</evidence>
<dbReference type="PANTHER" id="PTHR43750:SF3">
    <property type="entry name" value="UDP-GLUCOSE 6-DEHYDROGENASE TUAD"/>
    <property type="match status" value="1"/>
</dbReference>
<gene>
    <name evidence="12" type="ORF">Q760_03075</name>
</gene>
<feature type="binding site" evidence="10">
    <location>
        <position position="51"/>
    </location>
    <ligand>
        <name>NAD(+)</name>
        <dbReference type="ChEBI" id="CHEBI:57540"/>
    </ligand>
</feature>
<dbReference type="InterPro" id="IPR014027">
    <property type="entry name" value="UDP-Glc/GDP-Man_DH_C"/>
</dbReference>
<feature type="domain" description="UDP-glucose/GDP-mannose dehydrogenase C-terminal" evidence="11">
    <location>
        <begin position="341"/>
        <end position="442"/>
    </location>
</feature>
<dbReference type="GO" id="GO:0000271">
    <property type="term" value="P:polysaccharide biosynthetic process"/>
    <property type="evidence" value="ECO:0007669"/>
    <property type="project" value="InterPro"/>
</dbReference>
<reference evidence="12 13" key="1">
    <citation type="submission" date="2013-10" db="EMBL/GenBank/DDBJ databases">
        <authorList>
            <person name="Wang G."/>
            <person name="Zhuang W."/>
        </authorList>
    </citation>
    <scope>NUCLEOTIDE SEQUENCE [LARGE SCALE GENOMIC DNA]</scope>
    <source>
        <strain evidence="12 13">DSM 20118</strain>
    </source>
</reference>
<feature type="binding site" evidence="10">
    <location>
        <position position="56"/>
    </location>
    <ligand>
        <name>NAD(+)</name>
        <dbReference type="ChEBI" id="CHEBI:57540"/>
    </ligand>
</feature>
<name>A0A0A0B2X3_9CELL</name>
<comment type="catalytic activity">
    <reaction evidence="6 7">
        <text>UDP-alpha-D-glucose + 2 NAD(+) + H2O = UDP-alpha-D-glucuronate + 2 NADH + 3 H(+)</text>
        <dbReference type="Rhea" id="RHEA:23596"/>
        <dbReference type="ChEBI" id="CHEBI:15377"/>
        <dbReference type="ChEBI" id="CHEBI:15378"/>
        <dbReference type="ChEBI" id="CHEBI:57540"/>
        <dbReference type="ChEBI" id="CHEBI:57945"/>
        <dbReference type="ChEBI" id="CHEBI:58052"/>
        <dbReference type="ChEBI" id="CHEBI:58885"/>
        <dbReference type="EC" id="1.1.1.22"/>
    </reaction>
</comment>
<dbReference type="NCBIfam" id="TIGR03026">
    <property type="entry name" value="NDP-sugDHase"/>
    <property type="match status" value="1"/>
</dbReference>
<dbReference type="PIRSF" id="PIRSF500134">
    <property type="entry name" value="UDPglc_DH_bac"/>
    <property type="match status" value="1"/>
</dbReference>
<dbReference type="InterPro" id="IPR028357">
    <property type="entry name" value="UDPglc_DH_bac"/>
</dbReference>
<feature type="binding site" evidence="9">
    <location>
        <position position="348"/>
    </location>
    <ligand>
        <name>substrate</name>
    </ligand>
</feature>
<keyword evidence="13" id="KW-1185">Reference proteome</keyword>
<dbReference type="InterPro" id="IPR001732">
    <property type="entry name" value="UDP-Glc/GDP-Man_DH_N"/>
</dbReference>
<evidence type="ECO:0000313" key="12">
    <source>
        <dbReference type="EMBL" id="KGM01195.1"/>
    </source>
</evidence>
<feature type="binding site" evidence="10">
    <location>
        <position position="288"/>
    </location>
    <ligand>
        <name>NAD(+)</name>
        <dbReference type="ChEBI" id="CHEBI:57540"/>
    </ligand>
</feature>
<protein>
    <recommendedName>
        <fullName evidence="3 7">UDP-glucose 6-dehydrogenase</fullName>
        <ecNumber evidence="3 7">1.1.1.22</ecNumber>
    </recommendedName>
</protein>
<dbReference type="PIRSF" id="PIRSF000124">
    <property type="entry name" value="UDPglc_GDPman_dh"/>
    <property type="match status" value="1"/>
</dbReference>
<dbReference type="EMBL" id="AXNT01000126">
    <property type="protein sequence ID" value="KGM01195.1"/>
    <property type="molecule type" value="Genomic_DNA"/>
</dbReference>
<feature type="binding site" evidence="9">
    <location>
        <position position="229"/>
    </location>
    <ligand>
        <name>substrate</name>
    </ligand>
</feature>
<proteinExistence type="inferred from homology"/>
<evidence type="ECO:0000256" key="9">
    <source>
        <dbReference type="PIRSR" id="PIRSR500134-2"/>
    </source>
</evidence>
<evidence type="ECO:0000256" key="5">
    <source>
        <dbReference type="ARBA" id="ARBA00023027"/>
    </source>
</evidence>
<dbReference type="Pfam" id="PF00984">
    <property type="entry name" value="UDPG_MGDP_dh"/>
    <property type="match status" value="1"/>
</dbReference>
<evidence type="ECO:0000256" key="2">
    <source>
        <dbReference type="ARBA" id="ARBA00006601"/>
    </source>
</evidence>
<feature type="binding site" evidence="10">
    <location>
        <position position="355"/>
    </location>
    <ligand>
        <name>NAD(+)</name>
        <dbReference type="ChEBI" id="CHEBI:57540"/>
    </ligand>
</feature>
<dbReference type="GO" id="GO:0051287">
    <property type="term" value="F:NAD binding"/>
    <property type="evidence" value="ECO:0007669"/>
    <property type="project" value="InterPro"/>
</dbReference>
<keyword evidence="5 7" id="KW-0520">NAD</keyword>
<dbReference type="SUPFAM" id="SSF48179">
    <property type="entry name" value="6-phosphogluconate dehydrogenase C-terminal domain-like"/>
    <property type="match status" value="1"/>
</dbReference>
<dbReference type="UniPathway" id="UPA00038">
    <property type="reaction ID" value="UER00491"/>
</dbReference>